<dbReference type="InterPro" id="IPR015216">
    <property type="entry name" value="SANTA"/>
</dbReference>
<evidence type="ECO:0000256" key="1">
    <source>
        <dbReference type="SAM" id="MobiDB-lite"/>
    </source>
</evidence>
<dbReference type="Pfam" id="PF09133">
    <property type="entry name" value="SANTA"/>
    <property type="match status" value="1"/>
</dbReference>
<dbReference type="InterPro" id="IPR053090">
    <property type="entry name" value="Centromere_KNL-2_homolog"/>
</dbReference>
<keyword evidence="4" id="KW-1185">Reference proteome</keyword>
<gene>
    <name evidence="3" type="ORF">F0562_006073</name>
</gene>
<dbReference type="PANTHER" id="PTHR35311:SF1">
    <property type="entry name" value="PROTEIN EMBRYO DEFECTIVE 1674"/>
    <property type="match status" value="1"/>
</dbReference>
<dbReference type="AlphaFoldDB" id="A0A5J5AM60"/>
<dbReference type="OrthoDB" id="118550at2759"/>
<feature type="domain" description="SANTA" evidence="2">
    <location>
        <begin position="27"/>
        <end position="118"/>
    </location>
</feature>
<sequence length="303" mass="33823">MANPARAVTNQSRNTTGTICSSILRTVYLHDWWLIKAEMDSKSRRLGVGGFASREGQGIRAFQSAAIIKRHDTVTLETVDGITVTLSGFINRSLTQTGFPPEVCNHFLFGFPYYWEEYAARYFSEEYTNKAVPSRISSLQWFNMSTNDDANSFLPVSLDDLPVTRIRDLLMYSLGDSEHCALTKNIFNDMLQTYSGSALKHDGASIHSNKDSNCPVMTEDSVPDETPSTRKKTKVEQKSRGDNDTPHATDMGAEEFQKSIDRCKMGVISSGKGIATRSMHRLKNTSNKQEDNLPSNTYVKCGT</sequence>
<feature type="compositionally biased region" description="Basic and acidic residues" evidence="1">
    <location>
        <begin position="234"/>
        <end position="247"/>
    </location>
</feature>
<reference evidence="3 4" key="1">
    <citation type="submission" date="2019-09" db="EMBL/GenBank/DDBJ databases">
        <title>A chromosome-level genome assembly of the Chinese tupelo Nyssa sinensis.</title>
        <authorList>
            <person name="Yang X."/>
            <person name="Kang M."/>
            <person name="Yang Y."/>
            <person name="Xiong H."/>
            <person name="Wang M."/>
            <person name="Zhang Z."/>
            <person name="Wang Z."/>
            <person name="Wu H."/>
            <person name="Ma T."/>
            <person name="Liu J."/>
            <person name="Xi Z."/>
        </authorList>
    </citation>
    <scope>NUCLEOTIDE SEQUENCE [LARGE SCALE GENOMIC DNA]</scope>
    <source>
        <strain evidence="3">J267</strain>
        <tissue evidence="3">Leaf</tissue>
    </source>
</reference>
<protein>
    <recommendedName>
        <fullName evidence="2">SANTA domain-containing protein</fullName>
    </recommendedName>
</protein>
<evidence type="ECO:0000313" key="3">
    <source>
        <dbReference type="EMBL" id="KAA8531364.1"/>
    </source>
</evidence>
<proteinExistence type="predicted"/>
<feature type="region of interest" description="Disordered" evidence="1">
    <location>
        <begin position="205"/>
        <end position="257"/>
    </location>
</feature>
<evidence type="ECO:0000313" key="4">
    <source>
        <dbReference type="Proteomes" id="UP000325577"/>
    </source>
</evidence>
<dbReference type="Proteomes" id="UP000325577">
    <property type="component" value="Linkage Group LG2"/>
</dbReference>
<organism evidence="3 4">
    <name type="scientific">Nyssa sinensis</name>
    <dbReference type="NCBI Taxonomy" id="561372"/>
    <lineage>
        <taxon>Eukaryota</taxon>
        <taxon>Viridiplantae</taxon>
        <taxon>Streptophyta</taxon>
        <taxon>Embryophyta</taxon>
        <taxon>Tracheophyta</taxon>
        <taxon>Spermatophyta</taxon>
        <taxon>Magnoliopsida</taxon>
        <taxon>eudicotyledons</taxon>
        <taxon>Gunneridae</taxon>
        <taxon>Pentapetalae</taxon>
        <taxon>asterids</taxon>
        <taxon>Cornales</taxon>
        <taxon>Nyssaceae</taxon>
        <taxon>Nyssa</taxon>
    </lineage>
</organism>
<feature type="compositionally biased region" description="Polar residues" evidence="1">
    <location>
        <begin position="284"/>
        <end position="303"/>
    </location>
</feature>
<accession>A0A5J5AM60</accession>
<feature type="region of interest" description="Disordered" evidence="1">
    <location>
        <begin position="271"/>
        <end position="303"/>
    </location>
</feature>
<dbReference type="PANTHER" id="PTHR35311">
    <property type="entry name" value="KINETOCHORE-ASSOCIATED PROTEIN KNL-2 HOMOLOG"/>
    <property type="match status" value="1"/>
</dbReference>
<name>A0A5J5AM60_9ASTE</name>
<evidence type="ECO:0000259" key="2">
    <source>
        <dbReference type="Pfam" id="PF09133"/>
    </source>
</evidence>
<dbReference type="EMBL" id="CM018043">
    <property type="protein sequence ID" value="KAA8531364.1"/>
    <property type="molecule type" value="Genomic_DNA"/>
</dbReference>